<dbReference type="InterPro" id="IPR011006">
    <property type="entry name" value="CheY-like_superfamily"/>
</dbReference>
<dbReference type="InterPro" id="IPR036388">
    <property type="entry name" value="WH-like_DNA-bd_sf"/>
</dbReference>
<organism evidence="2 3">
    <name type="scientific">Cellvibrio polysaccharolyticus</name>
    <dbReference type="NCBI Taxonomy" id="2082724"/>
    <lineage>
        <taxon>Bacteria</taxon>
        <taxon>Pseudomonadati</taxon>
        <taxon>Pseudomonadota</taxon>
        <taxon>Gammaproteobacteria</taxon>
        <taxon>Cellvibrionales</taxon>
        <taxon>Cellvibrionaceae</taxon>
        <taxon>Cellvibrio</taxon>
    </lineage>
</organism>
<dbReference type="InterPro" id="IPR005561">
    <property type="entry name" value="ANTAR"/>
</dbReference>
<comment type="caution">
    <text evidence="2">The sequence shown here is derived from an EMBL/GenBank/DDBJ whole genome shotgun (WGS) entry which is preliminary data.</text>
</comment>
<dbReference type="InterPro" id="IPR013587">
    <property type="entry name" value="Nitrate/nitrite_sensing"/>
</dbReference>
<reference evidence="2" key="1">
    <citation type="submission" date="2018-07" db="EMBL/GenBank/DDBJ databases">
        <title>Genome assembly of strain Ka43.</title>
        <authorList>
            <person name="Kukolya J."/>
            <person name="Nagy I."/>
            <person name="Horvath B."/>
            <person name="Toth A."/>
        </authorList>
    </citation>
    <scope>NUCLEOTIDE SEQUENCE</scope>
    <source>
        <strain evidence="2">KB43</strain>
    </source>
</reference>
<dbReference type="Proteomes" id="UP000652567">
    <property type="component" value="Unassembled WGS sequence"/>
</dbReference>
<dbReference type="PROSITE" id="PS50921">
    <property type="entry name" value="ANTAR"/>
    <property type="match status" value="1"/>
</dbReference>
<dbReference type="RefSeq" id="WP_193908627.1">
    <property type="nucleotide sequence ID" value="NZ_PRDL01000001.1"/>
</dbReference>
<accession>A0A928YVG8</accession>
<dbReference type="SMART" id="SM01012">
    <property type="entry name" value="ANTAR"/>
    <property type="match status" value="1"/>
</dbReference>
<dbReference type="Pfam" id="PF08376">
    <property type="entry name" value="NIT"/>
    <property type="match status" value="1"/>
</dbReference>
<dbReference type="GO" id="GO:0003723">
    <property type="term" value="F:RNA binding"/>
    <property type="evidence" value="ECO:0007669"/>
    <property type="project" value="InterPro"/>
</dbReference>
<keyword evidence="3" id="KW-1185">Reference proteome</keyword>
<name>A0A928YVG8_9GAMM</name>
<evidence type="ECO:0000313" key="3">
    <source>
        <dbReference type="Proteomes" id="UP000652567"/>
    </source>
</evidence>
<dbReference type="SUPFAM" id="SSF52172">
    <property type="entry name" value="CheY-like"/>
    <property type="match status" value="1"/>
</dbReference>
<protein>
    <submittedName>
        <fullName evidence="2">ANTAR domain-containing protein</fullName>
    </submittedName>
</protein>
<dbReference type="AlphaFoldDB" id="A0A928YVG8"/>
<dbReference type="Pfam" id="PF03861">
    <property type="entry name" value="ANTAR"/>
    <property type="match status" value="1"/>
</dbReference>
<evidence type="ECO:0000259" key="1">
    <source>
        <dbReference type="PROSITE" id="PS50921"/>
    </source>
</evidence>
<proteinExistence type="predicted"/>
<feature type="domain" description="ANTAR" evidence="1">
    <location>
        <begin position="350"/>
        <end position="411"/>
    </location>
</feature>
<dbReference type="EMBL" id="PRDL01000001">
    <property type="protein sequence ID" value="MBE8717058.1"/>
    <property type="molecule type" value="Genomic_DNA"/>
</dbReference>
<gene>
    <name evidence="2" type="ORF">C4F51_07610</name>
</gene>
<sequence length="416" mass="46780">MPKPSTPRASDFIAAARQLECAIRDAFVDQSQLIKAASNLIHAIQSERGASNLYVANNSEQHCHLREAMIAETGHFTLGFMRALPSPAHVERSQLSHRLLLQLAAALESLENLIVIREQINRRQLSTVEVIHRYSRIVHTLLCVVFEIADIAAEPAMARTLIALVNIMQCKELSGQERATGTGAFAGSSISAAQSRQWQHLIEAQEKTLEVFAGFADLHAQQLCEHISQLPDYGKFESLRRQACTSHSDTHFAEHTGERWFQLASQRMNALKEIEDYLIEVLQQQCTHVPEAQSLPSADAHNSFFVVMGTTVDVLPHEDKQPVRHYHDDAISPHIGRTMIEMLYQQACRLQQTESELATTKNALVEGKRIAKAKAVLIRQRNITEDQAHRLLQQIAMKQSRSISEVARFLLAMEEH</sequence>
<evidence type="ECO:0000313" key="2">
    <source>
        <dbReference type="EMBL" id="MBE8717058.1"/>
    </source>
</evidence>
<dbReference type="Gene3D" id="1.10.10.10">
    <property type="entry name" value="Winged helix-like DNA-binding domain superfamily/Winged helix DNA-binding domain"/>
    <property type="match status" value="1"/>
</dbReference>